<dbReference type="InterPro" id="IPR036291">
    <property type="entry name" value="NAD(P)-bd_dom_sf"/>
</dbReference>
<dbReference type="InterPro" id="IPR002347">
    <property type="entry name" value="SDR_fam"/>
</dbReference>
<dbReference type="InterPro" id="IPR020904">
    <property type="entry name" value="Sc_DH/Rdtase_CS"/>
</dbReference>
<keyword evidence="1" id="KW-0521">NADP</keyword>
<organism evidence="2 3">
    <name type="scientific">Lophium mytilinum</name>
    <dbReference type="NCBI Taxonomy" id="390894"/>
    <lineage>
        <taxon>Eukaryota</taxon>
        <taxon>Fungi</taxon>
        <taxon>Dikarya</taxon>
        <taxon>Ascomycota</taxon>
        <taxon>Pezizomycotina</taxon>
        <taxon>Dothideomycetes</taxon>
        <taxon>Pleosporomycetidae</taxon>
        <taxon>Mytilinidiales</taxon>
        <taxon>Mytilinidiaceae</taxon>
        <taxon>Lophium</taxon>
    </lineage>
</organism>
<dbReference type="PRINTS" id="PR00081">
    <property type="entry name" value="GDHRDH"/>
</dbReference>
<dbReference type="EMBL" id="MU004186">
    <property type="protein sequence ID" value="KAF2497932.1"/>
    <property type="molecule type" value="Genomic_DNA"/>
</dbReference>
<dbReference type="PROSITE" id="PS00061">
    <property type="entry name" value="ADH_SHORT"/>
    <property type="match status" value="1"/>
</dbReference>
<keyword evidence="3" id="KW-1185">Reference proteome</keyword>
<reference evidence="2" key="1">
    <citation type="journal article" date="2020" name="Stud. Mycol.">
        <title>101 Dothideomycetes genomes: a test case for predicting lifestyles and emergence of pathogens.</title>
        <authorList>
            <person name="Haridas S."/>
            <person name="Albert R."/>
            <person name="Binder M."/>
            <person name="Bloem J."/>
            <person name="Labutti K."/>
            <person name="Salamov A."/>
            <person name="Andreopoulos B."/>
            <person name="Baker S."/>
            <person name="Barry K."/>
            <person name="Bills G."/>
            <person name="Bluhm B."/>
            <person name="Cannon C."/>
            <person name="Castanera R."/>
            <person name="Culley D."/>
            <person name="Daum C."/>
            <person name="Ezra D."/>
            <person name="Gonzalez J."/>
            <person name="Henrissat B."/>
            <person name="Kuo A."/>
            <person name="Liang C."/>
            <person name="Lipzen A."/>
            <person name="Lutzoni F."/>
            <person name="Magnuson J."/>
            <person name="Mondo S."/>
            <person name="Nolan M."/>
            <person name="Ohm R."/>
            <person name="Pangilinan J."/>
            <person name="Park H.-J."/>
            <person name="Ramirez L."/>
            <person name="Alfaro M."/>
            <person name="Sun H."/>
            <person name="Tritt A."/>
            <person name="Yoshinaga Y."/>
            <person name="Zwiers L.-H."/>
            <person name="Turgeon B."/>
            <person name="Goodwin S."/>
            <person name="Spatafora J."/>
            <person name="Crous P."/>
            <person name="Grigoriev I."/>
        </authorList>
    </citation>
    <scope>NUCLEOTIDE SEQUENCE</scope>
    <source>
        <strain evidence="2">CBS 269.34</strain>
    </source>
</reference>
<dbReference type="PANTHER" id="PTHR45458:SF3">
    <property type="entry name" value="CHAIN DEHYDROGENASE (ATSC), PUTATIVE-RELATED"/>
    <property type="match status" value="1"/>
</dbReference>
<dbReference type="Proteomes" id="UP000799750">
    <property type="component" value="Unassembled WGS sequence"/>
</dbReference>
<dbReference type="GO" id="GO:0016616">
    <property type="term" value="F:oxidoreductase activity, acting on the CH-OH group of donors, NAD or NADP as acceptor"/>
    <property type="evidence" value="ECO:0007669"/>
    <property type="project" value="TreeGrafter"/>
</dbReference>
<evidence type="ECO:0000256" key="1">
    <source>
        <dbReference type="ARBA" id="ARBA00022857"/>
    </source>
</evidence>
<name>A0A6A6R0P4_9PEZI</name>
<dbReference type="AlphaFoldDB" id="A0A6A6R0P4"/>
<evidence type="ECO:0000313" key="2">
    <source>
        <dbReference type="EMBL" id="KAF2497932.1"/>
    </source>
</evidence>
<accession>A0A6A6R0P4</accession>
<protein>
    <submittedName>
        <fullName evidence="2">NAD(P)-binding protein</fullName>
    </submittedName>
</protein>
<gene>
    <name evidence="2" type="ORF">BU16DRAFT_525510</name>
</gene>
<dbReference type="PANTHER" id="PTHR45458">
    <property type="entry name" value="SHORT-CHAIN DEHYDROGENASE/REDUCTASE SDR"/>
    <property type="match status" value="1"/>
</dbReference>
<dbReference type="Gene3D" id="3.40.50.720">
    <property type="entry name" value="NAD(P)-binding Rossmann-like Domain"/>
    <property type="match status" value="1"/>
</dbReference>
<evidence type="ECO:0000313" key="3">
    <source>
        <dbReference type="Proteomes" id="UP000799750"/>
    </source>
</evidence>
<dbReference type="Pfam" id="PF00106">
    <property type="entry name" value="adh_short"/>
    <property type="match status" value="1"/>
</dbReference>
<dbReference type="OrthoDB" id="7289984at2759"/>
<proteinExistence type="predicted"/>
<dbReference type="InterPro" id="IPR052184">
    <property type="entry name" value="SDR_enzymes"/>
</dbReference>
<dbReference type="SUPFAM" id="SSF51735">
    <property type="entry name" value="NAD(P)-binding Rossmann-fold domains"/>
    <property type="match status" value="1"/>
</dbReference>
<sequence>MASYVIAGASRGLGYQYLQTLSSNPSNTVIGLARNPSAVKSQLASDGITNVHIFAGDLTSPSSLSAAATEVSKIANGKVDHLIVNGAYVSDKTSSLTPTGFIGNEELLKSDFEASINTNVVGVIYTINAFLPLIKAGSVKKVVVISTGMTEPDLIKEAEVAASVTYAASKAATNVVVYKYATELKSEGIIFLALSPGLVRTGLPEEMYDYLAEVFRKYEPGFKGAISTQESVEAQLKVIQGVGIEQSGEFLSHLGTKRWL</sequence>